<dbReference type="Proteomes" id="UP000019487">
    <property type="component" value="Unassembled WGS sequence"/>
</dbReference>
<organism evidence="1 2">
    <name type="scientific">Sclerotinia borealis (strain F-4128)</name>
    <dbReference type="NCBI Taxonomy" id="1432307"/>
    <lineage>
        <taxon>Eukaryota</taxon>
        <taxon>Fungi</taxon>
        <taxon>Dikarya</taxon>
        <taxon>Ascomycota</taxon>
        <taxon>Pezizomycotina</taxon>
        <taxon>Leotiomycetes</taxon>
        <taxon>Helotiales</taxon>
        <taxon>Sclerotiniaceae</taxon>
        <taxon>Sclerotinia</taxon>
    </lineage>
</organism>
<evidence type="ECO:0000313" key="2">
    <source>
        <dbReference type="Proteomes" id="UP000019487"/>
    </source>
</evidence>
<name>W9CBK6_SCLBF</name>
<proteinExistence type="predicted"/>
<accession>W9CBK6</accession>
<gene>
    <name evidence="1" type="ORF">SBOR_6387</name>
</gene>
<dbReference type="STRING" id="1432307.W9CBK6"/>
<dbReference type="PANTHER" id="PTHR36847:SF1">
    <property type="entry name" value="AMIDOLIGASE ENZYME"/>
    <property type="match status" value="1"/>
</dbReference>
<sequence length="424" mass="47842">MSSTVTVKRDPTTHMTEVNLESELDAETLDISQTVFGEGYPEAGSTGKSPRLTFGVELEIAVATLRDICQNTAPKDGRKVYGVARAANSPPLDYDPRPAHFGDSSLAERAYRAKGRYYVYENIAQTLNCAGFPAIHMDHPEYQRQGYTIAMTSKWVIGTDLSIECPDETIYDYHKIEIKSPVYYFSEGALSDVARVWEIIASTYKVVTNDSMGLHVHVGNGVDAFDGETLRNLWGILWTTEKWIETIHPPHRRVNTFCPSFHRCSNLGREIGAQSLQNPEGEVLEWILTRAPPTTEEFLDTICMHSGAYNFVNLQPNFNIGSIKRTIEFRQHEATLDTERVTQWIRVCVGLIKVSAAAVPTVLDPYLRLLVQTKREKLRVGDILKELGLEIEGDYYRAQVPRERAAVRIVVKKLWKKTAKFVKG</sequence>
<dbReference type="AlphaFoldDB" id="W9CBK6"/>
<evidence type="ECO:0008006" key="3">
    <source>
        <dbReference type="Google" id="ProtNLM"/>
    </source>
</evidence>
<protein>
    <recommendedName>
        <fullName evidence="3">Amidoligase enzyme</fullName>
    </recommendedName>
</protein>
<comment type="caution">
    <text evidence="1">The sequence shown here is derived from an EMBL/GenBank/DDBJ whole genome shotgun (WGS) entry which is preliminary data.</text>
</comment>
<dbReference type="InterPro" id="IPR022025">
    <property type="entry name" value="Amidoligase_2"/>
</dbReference>
<dbReference type="OrthoDB" id="412402at2759"/>
<dbReference type="EMBL" id="AYSA01000334">
    <property type="protein sequence ID" value="ESZ93231.1"/>
    <property type="molecule type" value="Genomic_DNA"/>
</dbReference>
<dbReference type="Pfam" id="PF12224">
    <property type="entry name" value="Amidoligase_2"/>
    <property type="match status" value="1"/>
</dbReference>
<dbReference type="PANTHER" id="PTHR36847">
    <property type="entry name" value="AMIDOLIGASE ENZYME"/>
    <property type="match status" value="1"/>
</dbReference>
<dbReference type="HOGENOM" id="CLU_045425_1_0_1"/>
<evidence type="ECO:0000313" key="1">
    <source>
        <dbReference type="EMBL" id="ESZ93231.1"/>
    </source>
</evidence>
<keyword evidence="2" id="KW-1185">Reference proteome</keyword>
<reference evidence="1 2" key="1">
    <citation type="journal article" date="2014" name="Genome Announc.">
        <title>Draft genome sequence of Sclerotinia borealis, a psychrophilic plant pathogenic fungus.</title>
        <authorList>
            <person name="Mardanov A.V."/>
            <person name="Beletsky A.V."/>
            <person name="Kadnikov V.V."/>
            <person name="Ignatov A.N."/>
            <person name="Ravin N.V."/>
        </authorList>
    </citation>
    <scope>NUCLEOTIDE SEQUENCE [LARGE SCALE GENOMIC DNA]</scope>
    <source>
        <strain evidence="2">F-4157</strain>
    </source>
</reference>